<organism evidence="3 4">
    <name type="scientific">Alternaria alternata</name>
    <name type="common">Alternaria rot fungus</name>
    <name type="synonym">Torula alternata</name>
    <dbReference type="NCBI Taxonomy" id="5599"/>
    <lineage>
        <taxon>Eukaryota</taxon>
        <taxon>Fungi</taxon>
        <taxon>Dikarya</taxon>
        <taxon>Ascomycota</taxon>
        <taxon>Pezizomycotina</taxon>
        <taxon>Dothideomycetes</taxon>
        <taxon>Pleosporomycetidae</taxon>
        <taxon>Pleosporales</taxon>
        <taxon>Pleosporineae</taxon>
        <taxon>Pleosporaceae</taxon>
        <taxon>Alternaria</taxon>
        <taxon>Alternaria sect. Alternaria</taxon>
        <taxon>Alternaria alternata complex</taxon>
    </lineage>
</organism>
<evidence type="ECO:0000313" key="3">
    <source>
        <dbReference type="EMBL" id="RYN73127.1"/>
    </source>
</evidence>
<comment type="caution">
    <text evidence="3">The sequence shown here is derived from an EMBL/GenBank/DDBJ whole genome shotgun (WGS) entry which is preliminary data.</text>
</comment>
<feature type="compositionally biased region" description="Basic and acidic residues" evidence="2">
    <location>
        <begin position="402"/>
        <end position="414"/>
    </location>
</feature>
<protein>
    <submittedName>
        <fullName evidence="3">Uncharacterized protein</fullName>
    </submittedName>
</protein>
<proteinExistence type="predicted"/>
<feature type="compositionally biased region" description="Polar residues" evidence="2">
    <location>
        <begin position="539"/>
        <end position="549"/>
    </location>
</feature>
<evidence type="ECO:0000313" key="4">
    <source>
        <dbReference type="Proteomes" id="UP000291422"/>
    </source>
</evidence>
<feature type="compositionally biased region" description="Basic and acidic residues" evidence="2">
    <location>
        <begin position="491"/>
        <end position="504"/>
    </location>
</feature>
<name>A0A4Q4NAL6_ALTAL</name>
<dbReference type="EMBL" id="PDXD01000022">
    <property type="protein sequence ID" value="RYN73127.1"/>
    <property type="molecule type" value="Genomic_DNA"/>
</dbReference>
<evidence type="ECO:0000256" key="2">
    <source>
        <dbReference type="SAM" id="MobiDB-lite"/>
    </source>
</evidence>
<reference evidence="4" key="1">
    <citation type="journal article" date="2019" name="bioRxiv">
        <title>Genomics, evolutionary history and diagnostics of the Alternaria alternata species group including apple and Asian pear pathotypes.</title>
        <authorList>
            <person name="Armitage A.D."/>
            <person name="Cockerton H.M."/>
            <person name="Sreenivasaprasad S."/>
            <person name="Woodhall J.W."/>
            <person name="Lane C.R."/>
            <person name="Harrison R.J."/>
            <person name="Clarkson J.P."/>
        </authorList>
    </citation>
    <scope>NUCLEOTIDE SEQUENCE [LARGE SCALE GENOMIC DNA]</scope>
    <source>
        <strain evidence="4">FERA 1177</strain>
    </source>
</reference>
<dbReference type="Proteomes" id="UP000291422">
    <property type="component" value="Unassembled WGS sequence"/>
</dbReference>
<dbReference type="AlphaFoldDB" id="A0A4Q4NAL6"/>
<feature type="compositionally biased region" description="Basic and acidic residues" evidence="2">
    <location>
        <begin position="592"/>
        <end position="609"/>
    </location>
</feature>
<feature type="region of interest" description="Disordered" evidence="2">
    <location>
        <begin position="384"/>
        <end position="565"/>
    </location>
</feature>
<keyword evidence="1" id="KW-0175">Coiled coil</keyword>
<feature type="region of interest" description="Disordered" evidence="2">
    <location>
        <begin position="590"/>
        <end position="638"/>
    </location>
</feature>
<feature type="compositionally biased region" description="Basic and acidic residues" evidence="2">
    <location>
        <begin position="423"/>
        <end position="439"/>
    </location>
</feature>
<dbReference type="VEuPathDB" id="FungiDB:CC77DRAFT_1090589"/>
<sequence>MAKPLLTEKLVYLALKDIFRGDGSQPSTIEEIRKKIEKNKDKPKIGALIHNHGVESVCKVAQDLLKYQIFVSMAKAEVRFPEVFEVPPAQAEQATTTGTNIATSSAAAVRSAGTYKPDELLGIGDRIKIRKGKERARSSSQTQSPGSVSLPLWDQHRVLVKVQYALEKACFTFAQKRLENVLQKEGWDCAEAVELNWWPKVLLTYPEDCNLNGLNEFDKSLPNLLDSVTQLRHDTVHRVRLSSNEILQHLTDAVMFAQLLKDDECSEFISTIRRRTQDAIEELVRNKAILDRRLDEIKNGFTAKRAELDRQEAAALEAAVREHVKPTIYASGSLDSSHDDPGDVDVIRAPWKHVCDSVVLDDDPPKSAGIIEKHVIASATEPATELAVTQVPDAADDDDGKTEEAKKKYKEEKKKGKKKKKAAKEQAKQQEEAEKKAIEEGEDVGEPSLGGGVGDDAFEHSHEGVAVVKQLSVPPTFVPIVDSGPTEETFTDGKKDTEEGKPEDRSDEEQFFECSEITVSGDESDSKHLSKRPPLEQQVVATDSTNLTSEGRMRPAIVSEPGPTDTGILAYDKGSFNERTPSLIPTCLGKVKRNDDQNHSKSNIEKDLSAENGIMDPEVRPEQPAATGGQSHPLTVIKSWGEGSWPGSVCIKPLDDDTRLKSLPTANGKGRVALVSMLENIESAV</sequence>
<feature type="coiled-coil region" evidence="1">
    <location>
        <begin position="273"/>
        <end position="300"/>
    </location>
</feature>
<gene>
    <name evidence="3" type="ORF">AA0117_g7978</name>
</gene>
<evidence type="ECO:0000256" key="1">
    <source>
        <dbReference type="SAM" id="Coils"/>
    </source>
</evidence>
<accession>A0A4Q4NAL6</accession>